<dbReference type="Pfam" id="PF14111">
    <property type="entry name" value="DUF4283"/>
    <property type="match status" value="1"/>
</dbReference>
<dbReference type="OrthoDB" id="1227261at2759"/>
<dbReference type="InterPro" id="IPR025558">
    <property type="entry name" value="DUF4283"/>
</dbReference>
<proteinExistence type="predicted"/>
<keyword evidence="3" id="KW-1185">Reference proteome</keyword>
<evidence type="ECO:0000313" key="2">
    <source>
        <dbReference type="EMBL" id="KAG5606727.1"/>
    </source>
</evidence>
<organism evidence="2 3">
    <name type="scientific">Solanum commersonii</name>
    <name type="common">Commerson's wild potato</name>
    <name type="synonym">Commerson's nightshade</name>
    <dbReference type="NCBI Taxonomy" id="4109"/>
    <lineage>
        <taxon>Eukaryota</taxon>
        <taxon>Viridiplantae</taxon>
        <taxon>Streptophyta</taxon>
        <taxon>Embryophyta</taxon>
        <taxon>Tracheophyta</taxon>
        <taxon>Spermatophyta</taxon>
        <taxon>Magnoliopsida</taxon>
        <taxon>eudicotyledons</taxon>
        <taxon>Gunneridae</taxon>
        <taxon>Pentapetalae</taxon>
        <taxon>asterids</taxon>
        <taxon>lamiids</taxon>
        <taxon>Solanales</taxon>
        <taxon>Solanaceae</taxon>
        <taxon>Solanoideae</taxon>
        <taxon>Solaneae</taxon>
        <taxon>Solanum</taxon>
    </lineage>
</organism>
<name>A0A9J5Z4B5_SOLCO</name>
<dbReference type="PANTHER" id="PTHR33233">
    <property type="entry name" value="ENDONUCLEASE/EXONUCLEASE/PHOSPHATASE"/>
    <property type="match status" value="1"/>
</dbReference>
<dbReference type="PANTHER" id="PTHR33233:SF17">
    <property type="entry name" value="DUF4283 DOMAIN-CONTAINING PROTEIN"/>
    <property type="match status" value="1"/>
</dbReference>
<feature type="domain" description="DUF4283" evidence="1">
    <location>
        <begin position="32"/>
        <end position="90"/>
    </location>
</feature>
<dbReference type="EMBL" id="JACXVP010000005">
    <property type="protein sequence ID" value="KAG5606727.1"/>
    <property type="molecule type" value="Genomic_DNA"/>
</dbReference>
<evidence type="ECO:0000313" key="3">
    <source>
        <dbReference type="Proteomes" id="UP000824120"/>
    </source>
</evidence>
<sequence length="277" mass="31707">MIHKGPFPSSPYIKDQMESKPYIKDHFDHFLVKKVWGFVELPQVLYHDDGYYVFKFHTIADKERVMQAGPYFYGNKPMILRNWQLDFEFNADMFSQIPIWVKFPRLPVGYWSVKALSKVASAIGVPLYTDGFTAKAEKISYARVLIEVDITKTLPDAIVVETPSGPWNQSIDEGGGETELVGAEKDHGKGWRKEGRRRRMVTKWMPIHYHTNVKDNTAIIGSNAEVLQTPLEPDPGQRSGKQHVEEISLMQNINNVLNAQMHDRRKSAGNYMPSLPT</sequence>
<reference evidence="2 3" key="1">
    <citation type="submission" date="2020-09" db="EMBL/GenBank/DDBJ databases">
        <title>De no assembly of potato wild relative species, Solanum commersonii.</title>
        <authorList>
            <person name="Cho K."/>
        </authorList>
    </citation>
    <scope>NUCLEOTIDE SEQUENCE [LARGE SCALE GENOMIC DNA]</scope>
    <source>
        <strain evidence="2">LZ3.2</strain>
        <tissue evidence="2">Leaf</tissue>
    </source>
</reference>
<comment type="caution">
    <text evidence="2">The sequence shown here is derived from an EMBL/GenBank/DDBJ whole genome shotgun (WGS) entry which is preliminary data.</text>
</comment>
<dbReference type="AlphaFoldDB" id="A0A9J5Z4B5"/>
<accession>A0A9J5Z4B5</accession>
<dbReference type="Proteomes" id="UP000824120">
    <property type="component" value="Chromosome 5"/>
</dbReference>
<evidence type="ECO:0000259" key="1">
    <source>
        <dbReference type="Pfam" id="PF14111"/>
    </source>
</evidence>
<protein>
    <recommendedName>
        <fullName evidence="1">DUF4283 domain-containing protein</fullName>
    </recommendedName>
</protein>
<gene>
    <name evidence="2" type="ORF">H5410_028219</name>
</gene>